<accession>A0A923RWR0</accession>
<evidence type="ECO:0000313" key="3">
    <source>
        <dbReference type="Proteomes" id="UP000606720"/>
    </source>
</evidence>
<dbReference type="EMBL" id="JACOPH010000022">
    <property type="protein sequence ID" value="MBC5715509.1"/>
    <property type="molecule type" value="Genomic_DNA"/>
</dbReference>
<name>A0A923RWR0_9FIRM</name>
<dbReference type="Pfam" id="PF14568">
    <property type="entry name" value="SUKH_6"/>
    <property type="match status" value="1"/>
</dbReference>
<dbReference type="AlphaFoldDB" id="A0A923RWR0"/>
<dbReference type="InterPro" id="IPR037883">
    <property type="entry name" value="Knr4/Smi1-like_sf"/>
</dbReference>
<evidence type="ECO:0000313" key="2">
    <source>
        <dbReference type="EMBL" id="MBC5715509.1"/>
    </source>
</evidence>
<evidence type="ECO:0000259" key="1">
    <source>
        <dbReference type="SMART" id="SM00860"/>
    </source>
</evidence>
<organism evidence="2 3">
    <name type="scientific">Roseburia zhanii</name>
    <dbReference type="NCBI Taxonomy" id="2763064"/>
    <lineage>
        <taxon>Bacteria</taxon>
        <taxon>Bacillati</taxon>
        <taxon>Bacillota</taxon>
        <taxon>Clostridia</taxon>
        <taxon>Lachnospirales</taxon>
        <taxon>Lachnospiraceae</taxon>
        <taxon>Roseburia</taxon>
    </lineage>
</organism>
<reference evidence="2" key="1">
    <citation type="submission" date="2020-08" db="EMBL/GenBank/DDBJ databases">
        <title>Genome public.</title>
        <authorList>
            <person name="Liu C."/>
            <person name="Sun Q."/>
        </authorList>
    </citation>
    <scope>NUCLEOTIDE SEQUENCE</scope>
    <source>
        <strain evidence="2">BX1005</strain>
    </source>
</reference>
<dbReference type="Proteomes" id="UP000606720">
    <property type="component" value="Unassembled WGS sequence"/>
</dbReference>
<keyword evidence="3" id="KW-1185">Reference proteome</keyword>
<feature type="domain" description="Knr4/Smi1-like" evidence="1">
    <location>
        <begin position="29"/>
        <end position="153"/>
    </location>
</feature>
<dbReference type="SUPFAM" id="SSF160631">
    <property type="entry name" value="SMI1/KNR4-like"/>
    <property type="match status" value="1"/>
</dbReference>
<dbReference type="SMART" id="SM00860">
    <property type="entry name" value="SMI1_KNR4"/>
    <property type="match status" value="1"/>
</dbReference>
<protein>
    <submittedName>
        <fullName evidence="2">SMI1/KNR4 family protein</fullName>
    </submittedName>
</protein>
<gene>
    <name evidence="2" type="ORF">H8S17_15135</name>
</gene>
<sequence length="161" mass="18456">MDIFIMSYQNYKEAMELAPKCKFYTTVGGKSRDEIKKSEELLGVTFSKQCREFYEQYGYLSFVGNEIFGIDPDDDSGEIEGNSVAYALNDRKEYGLPDKWIPLYNFDDGIMAYLDYSSLNDVGEPCVIVARFNDVGYQIEETIAEDFGEFILQLVKEQLAD</sequence>
<dbReference type="Gene3D" id="3.40.1580.10">
    <property type="entry name" value="SMI1/KNR4-like"/>
    <property type="match status" value="1"/>
</dbReference>
<proteinExistence type="predicted"/>
<dbReference type="InterPro" id="IPR018958">
    <property type="entry name" value="Knr4/Smi1-like_dom"/>
</dbReference>
<comment type="caution">
    <text evidence="2">The sequence shown here is derived from an EMBL/GenBank/DDBJ whole genome shotgun (WGS) entry which is preliminary data.</text>
</comment>
<dbReference type="RefSeq" id="WP_186867811.1">
    <property type="nucleotide sequence ID" value="NZ_JACOPH010000022.1"/>
</dbReference>